<dbReference type="OrthoDB" id="5405606at2"/>
<gene>
    <name evidence="1" type="ORF">D1Y85_01095</name>
</gene>
<name>A0A3N6NLB6_9BURK</name>
<keyword evidence="2" id="KW-1185">Reference proteome</keyword>
<reference evidence="1 2" key="1">
    <citation type="submission" date="2018-11" db="EMBL/GenBank/DDBJ databases">
        <title>Paraburkholderia sp. DHOA04, isolated from soil.</title>
        <authorList>
            <person name="Gao Z.-H."/>
            <person name="Qiu L.-H."/>
            <person name="Fu J.-C."/>
        </authorList>
    </citation>
    <scope>NUCLEOTIDE SEQUENCE [LARGE SCALE GENOMIC DNA]</scope>
    <source>
        <strain evidence="1 2">DHOA04</strain>
    </source>
</reference>
<dbReference type="InterPro" id="IPR025060">
    <property type="entry name" value="DUF3999"/>
</dbReference>
<dbReference type="AlphaFoldDB" id="A0A3N6NLB6"/>
<accession>A0A3N6NLB6</accession>
<comment type="caution">
    <text evidence="1">The sequence shown here is derived from an EMBL/GenBank/DDBJ whole genome shotgun (WGS) entry which is preliminary data.</text>
</comment>
<proteinExistence type="predicted"/>
<sequence>MPMSRPVPRRCVSEALADSSFDANTDRQWRIVVDTRGGGLGSGTPAVEVGWHPAQLTFVACGNAVMPSAATERDVLVVGATATIMTARVGAMQTDQSNVAPVVERVSADSDALRRYVLWGALVIAVEALNAMEVRLARGEIVRGGEDER</sequence>
<dbReference type="Pfam" id="PF13163">
    <property type="entry name" value="DUF3999"/>
    <property type="match status" value="1"/>
</dbReference>
<dbReference type="EMBL" id="RQIS01000001">
    <property type="protein sequence ID" value="RQH09777.1"/>
    <property type="molecule type" value="Genomic_DNA"/>
</dbReference>
<organism evidence="1 2">
    <name type="scientific">Paraburkholderia dinghuensis</name>
    <dbReference type="NCBI Taxonomy" id="2305225"/>
    <lineage>
        <taxon>Bacteria</taxon>
        <taxon>Pseudomonadati</taxon>
        <taxon>Pseudomonadota</taxon>
        <taxon>Betaproteobacteria</taxon>
        <taxon>Burkholderiales</taxon>
        <taxon>Burkholderiaceae</taxon>
        <taxon>Paraburkholderia</taxon>
    </lineage>
</organism>
<dbReference type="Proteomes" id="UP000272778">
    <property type="component" value="Unassembled WGS sequence"/>
</dbReference>
<protein>
    <submittedName>
        <fullName evidence="1">DUF3999 family protein</fullName>
    </submittedName>
</protein>
<evidence type="ECO:0000313" key="2">
    <source>
        <dbReference type="Proteomes" id="UP000272778"/>
    </source>
</evidence>
<evidence type="ECO:0000313" key="1">
    <source>
        <dbReference type="EMBL" id="RQH09777.1"/>
    </source>
</evidence>